<name>A0A6J7EB08_9ZZZZ</name>
<organism evidence="5">
    <name type="scientific">freshwater metagenome</name>
    <dbReference type="NCBI Taxonomy" id="449393"/>
    <lineage>
        <taxon>unclassified sequences</taxon>
        <taxon>metagenomes</taxon>
        <taxon>ecological metagenomes</taxon>
    </lineage>
</organism>
<dbReference type="AlphaFoldDB" id="A0A6J7EB08"/>
<dbReference type="CDD" id="cd06257">
    <property type="entry name" value="DnaJ"/>
    <property type="match status" value="1"/>
</dbReference>
<protein>
    <submittedName>
        <fullName evidence="5">Unannotated protein</fullName>
    </submittedName>
</protein>
<dbReference type="SUPFAM" id="SSF46565">
    <property type="entry name" value="Chaperone J-domain"/>
    <property type="match status" value="1"/>
</dbReference>
<proteinExistence type="predicted"/>
<evidence type="ECO:0000313" key="7">
    <source>
        <dbReference type="EMBL" id="CAB5019748.1"/>
    </source>
</evidence>
<evidence type="ECO:0000313" key="5">
    <source>
        <dbReference type="EMBL" id="CAB4879591.1"/>
    </source>
</evidence>
<dbReference type="EMBL" id="CAFAAL010000026">
    <property type="protein sequence ID" value="CAB4797777.1"/>
    <property type="molecule type" value="Genomic_DNA"/>
</dbReference>
<evidence type="ECO:0000313" key="6">
    <source>
        <dbReference type="EMBL" id="CAB4887529.1"/>
    </source>
</evidence>
<accession>A0A6J7EB08</accession>
<evidence type="ECO:0000313" key="2">
    <source>
        <dbReference type="EMBL" id="CAB4704351.1"/>
    </source>
</evidence>
<dbReference type="EMBL" id="CAEZYH010000001">
    <property type="protein sequence ID" value="CAB4704351.1"/>
    <property type="molecule type" value="Genomic_DNA"/>
</dbReference>
<sequence>MVDESYYELLGVTRASTVSEIVAARRVLALEFHPDRGGDPQHMALINLAFDAIIASHGKQSADSISITKTETAEPDVTARDVTTRFAVDRPSFTINALPAVAYEVLLLAARVIGDISSDEPPYLLEVQLEDPPLTWCRLEIVPDAGSSTISFVLDRETDAQEIRDLWIKTVNEIGFSSHEQL</sequence>
<dbReference type="EMBL" id="CAFBMF010000001">
    <property type="protein sequence ID" value="CAB4887529.1"/>
    <property type="molecule type" value="Genomic_DNA"/>
</dbReference>
<dbReference type="SMART" id="SM00271">
    <property type="entry name" value="DnaJ"/>
    <property type="match status" value="1"/>
</dbReference>
<gene>
    <name evidence="2" type="ORF">UFOPK2658_00003</name>
    <name evidence="3" type="ORF">UFOPK2880_00696</name>
    <name evidence="4" type="ORF">UFOPK3004_00475</name>
    <name evidence="5" type="ORF">UFOPK3304_01514</name>
    <name evidence="6" type="ORF">UFOPK3494_00045</name>
    <name evidence="7" type="ORF">UFOPK4134_00199</name>
</gene>
<evidence type="ECO:0000313" key="3">
    <source>
        <dbReference type="EMBL" id="CAB4768913.1"/>
    </source>
</evidence>
<dbReference type="EMBL" id="CAEZZP010000032">
    <property type="protein sequence ID" value="CAB4768913.1"/>
    <property type="molecule type" value="Genomic_DNA"/>
</dbReference>
<reference evidence="5" key="1">
    <citation type="submission" date="2020-05" db="EMBL/GenBank/DDBJ databases">
        <authorList>
            <person name="Chiriac C."/>
            <person name="Salcher M."/>
            <person name="Ghai R."/>
            <person name="Kavagutti S V."/>
        </authorList>
    </citation>
    <scope>NUCLEOTIDE SEQUENCE</scope>
</reference>
<dbReference type="Pfam" id="PF00226">
    <property type="entry name" value="DnaJ"/>
    <property type="match status" value="1"/>
</dbReference>
<dbReference type="Gene3D" id="1.10.287.110">
    <property type="entry name" value="DnaJ domain"/>
    <property type="match status" value="1"/>
</dbReference>
<dbReference type="EMBL" id="CAFBLJ010000102">
    <property type="protein sequence ID" value="CAB4879591.1"/>
    <property type="molecule type" value="Genomic_DNA"/>
</dbReference>
<dbReference type="InterPro" id="IPR036869">
    <property type="entry name" value="J_dom_sf"/>
</dbReference>
<evidence type="ECO:0000313" key="4">
    <source>
        <dbReference type="EMBL" id="CAB4797777.1"/>
    </source>
</evidence>
<dbReference type="PROSITE" id="PS50076">
    <property type="entry name" value="DNAJ_2"/>
    <property type="match status" value="1"/>
</dbReference>
<evidence type="ECO:0000259" key="1">
    <source>
        <dbReference type="PROSITE" id="PS50076"/>
    </source>
</evidence>
<dbReference type="EMBL" id="CAFBPS010000006">
    <property type="protein sequence ID" value="CAB5019748.1"/>
    <property type="molecule type" value="Genomic_DNA"/>
</dbReference>
<dbReference type="InterPro" id="IPR001623">
    <property type="entry name" value="DnaJ_domain"/>
</dbReference>
<feature type="domain" description="J" evidence="1">
    <location>
        <begin position="5"/>
        <end position="66"/>
    </location>
</feature>